<evidence type="ECO:0000313" key="3">
    <source>
        <dbReference type="EMBL" id="USS42024.1"/>
    </source>
</evidence>
<keyword evidence="1" id="KW-0472">Membrane</keyword>
<dbReference type="AlphaFoldDB" id="A0AAQ0BQ86"/>
<dbReference type="EMBL" id="CP099583">
    <property type="protein sequence ID" value="USS42024.1"/>
    <property type="molecule type" value="Genomic_DNA"/>
</dbReference>
<dbReference type="Proteomes" id="UP001056386">
    <property type="component" value="Chromosome 2"/>
</dbReference>
<reference evidence="2 4" key="1">
    <citation type="submission" date="2020-12" db="EMBL/GenBank/DDBJ databases">
        <title>FDA dAtabase for Regulatory Grade micrObial Sequences (FDA-ARGOS): Supporting development and validation of Infectious Disease Dx tests.</title>
        <authorList>
            <person name="Minogue T."/>
            <person name="Wolcott M."/>
            <person name="Wasieloski L."/>
            <person name="Aguilar W."/>
            <person name="Moore D."/>
            <person name="Jaissle J."/>
            <person name="Tallon L."/>
            <person name="Sadzewicz L."/>
            <person name="Zhao X."/>
            <person name="Boylan J."/>
            <person name="Ott S."/>
            <person name="Bowen H."/>
            <person name="Vavikolanu K."/>
            <person name="Mehta A."/>
            <person name="Aluvathingal J."/>
            <person name="Nadendla S."/>
            <person name="Yan Y."/>
            <person name="Sichtig H."/>
        </authorList>
    </citation>
    <scope>NUCLEOTIDE SEQUENCE [LARGE SCALE GENOMIC DNA]</scope>
    <source>
        <strain evidence="2 4">FDAARGOS_949</strain>
    </source>
</reference>
<dbReference type="RefSeq" id="WP_017423397.1">
    <property type="nucleotide sequence ID" value="NZ_CP021075.1"/>
</dbReference>
<accession>A0AAQ0BQ86</accession>
<keyword evidence="1" id="KW-0812">Transmembrane</keyword>
<evidence type="ECO:0000313" key="2">
    <source>
        <dbReference type="EMBL" id="QPQ89843.1"/>
    </source>
</evidence>
<reference evidence="3" key="2">
    <citation type="submission" date="2022-06" db="EMBL/GenBank/DDBJ databases">
        <title>Draft genome sequence of Burkholderia glumae strain GR20004 isolated from rice panicle showing bacterial panicle blight.</title>
        <authorList>
            <person name="Choi S.Y."/>
            <person name="Lee Y.H."/>
        </authorList>
    </citation>
    <scope>NUCLEOTIDE SEQUENCE</scope>
    <source>
        <strain evidence="3">GR20004</strain>
    </source>
</reference>
<evidence type="ECO:0000256" key="1">
    <source>
        <dbReference type="SAM" id="Phobius"/>
    </source>
</evidence>
<gene>
    <name evidence="2" type="ORF">I6H06_09520</name>
    <name evidence="3" type="ORF">NFI99_07165</name>
</gene>
<organism evidence="2 4">
    <name type="scientific">Burkholderia glumae</name>
    <name type="common">Pseudomonas glumae</name>
    <dbReference type="NCBI Taxonomy" id="337"/>
    <lineage>
        <taxon>Bacteria</taxon>
        <taxon>Pseudomonadati</taxon>
        <taxon>Pseudomonadota</taxon>
        <taxon>Betaproteobacteria</taxon>
        <taxon>Burkholderiales</taxon>
        <taxon>Burkholderiaceae</taxon>
        <taxon>Burkholderia</taxon>
    </lineage>
</organism>
<evidence type="ECO:0000313" key="5">
    <source>
        <dbReference type="Proteomes" id="UP001056386"/>
    </source>
</evidence>
<proteinExistence type="predicted"/>
<feature type="transmembrane region" description="Helical" evidence="1">
    <location>
        <begin position="24"/>
        <end position="42"/>
    </location>
</feature>
<name>A0AAQ0BQ86_BURGL</name>
<dbReference type="Proteomes" id="UP000594892">
    <property type="component" value="Chromosome 1"/>
</dbReference>
<dbReference type="EMBL" id="CP065600">
    <property type="protein sequence ID" value="QPQ89843.1"/>
    <property type="molecule type" value="Genomic_DNA"/>
</dbReference>
<sequence>MNGWWTDTMSGAWRAGLWDLLERLWELLVTVFHFLLWLLRLLGGG</sequence>
<protein>
    <submittedName>
        <fullName evidence="2">Uncharacterized protein</fullName>
    </submittedName>
</protein>
<dbReference type="GeneID" id="45699180"/>
<keyword evidence="1" id="KW-1133">Transmembrane helix</keyword>
<evidence type="ECO:0000313" key="4">
    <source>
        <dbReference type="Proteomes" id="UP000594892"/>
    </source>
</evidence>
<keyword evidence="5" id="KW-1185">Reference proteome</keyword>